<comment type="caution">
    <text evidence="2">The sequence shown here is derived from an EMBL/GenBank/DDBJ whole genome shotgun (WGS) entry which is preliminary data.</text>
</comment>
<dbReference type="RefSeq" id="XP_027609791.1">
    <property type="nucleotide sequence ID" value="XM_027753990.1"/>
</dbReference>
<dbReference type="GeneID" id="38775795"/>
<sequence>MVLHRDAPTSAQVGKWGSQEGLGTKSDSPSQPHQPLPLSFAQPENAQSARPLFQYRASSPGLRRVVSISTISPIYDETSACARDDRSTIARTDAKLKKAAQSPTGPRSRTLALTQGARTAEHAQVSAPPF</sequence>
<reference evidence="2 3" key="1">
    <citation type="journal article" date="2018" name="Sci. Rep.">
        <title>Genome sequence of the cauliflower mushroom Sparassis crispa (Hanabiratake) and its association with beneficial usage.</title>
        <authorList>
            <person name="Kiyama R."/>
            <person name="Furutani Y."/>
            <person name="Kawaguchi K."/>
            <person name="Nakanishi T."/>
        </authorList>
    </citation>
    <scope>NUCLEOTIDE SEQUENCE [LARGE SCALE GENOMIC DNA]</scope>
</reference>
<dbReference type="InParanoid" id="A0A401G9N9"/>
<feature type="region of interest" description="Disordered" evidence="1">
    <location>
        <begin position="1"/>
        <end position="51"/>
    </location>
</feature>
<accession>A0A401G9N9</accession>
<evidence type="ECO:0000256" key="1">
    <source>
        <dbReference type="SAM" id="MobiDB-lite"/>
    </source>
</evidence>
<protein>
    <submittedName>
        <fullName evidence="2">Uncharacterized protein</fullName>
    </submittedName>
</protein>
<proteinExistence type="predicted"/>
<name>A0A401G9N9_9APHY</name>
<dbReference type="Proteomes" id="UP000287166">
    <property type="component" value="Unassembled WGS sequence"/>
</dbReference>
<feature type="compositionally biased region" description="Polar residues" evidence="1">
    <location>
        <begin position="101"/>
        <end position="117"/>
    </location>
</feature>
<keyword evidence="3" id="KW-1185">Reference proteome</keyword>
<feature type="region of interest" description="Disordered" evidence="1">
    <location>
        <begin position="93"/>
        <end position="130"/>
    </location>
</feature>
<evidence type="ECO:0000313" key="3">
    <source>
        <dbReference type="Proteomes" id="UP000287166"/>
    </source>
</evidence>
<dbReference type="EMBL" id="BFAD01000002">
    <property type="protein sequence ID" value="GBE78878.1"/>
    <property type="molecule type" value="Genomic_DNA"/>
</dbReference>
<dbReference type="AlphaFoldDB" id="A0A401G9N9"/>
<organism evidence="2 3">
    <name type="scientific">Sparassis crispa</name>
    <dbReference type="NCBI Taxonomy" id="139825"/>
    <lineage>
        <taxon>Eukaryota</taxon>
        <taxon>Fungi</taxon>
        <taxon>Dikarya</taxon>
        <taxon>Basidiomycota</taxon>
        <taxon>Agaricomycotina</taxon>
        <taxon>Agaricomycetes</taxon>
        <taxon>Polyporales</taxon>
        <taxon>Sparassidaceae</taxon>
        <taxon>Sparassis</taxon>
    </lineage>
</organism>
<evidence type="ECO:0000313" key="2">
    <source>
        <dbReference type="EMBL" id="GBE78878.1"/>
    </source>
</evidence>
<feature type="compositionally biased region" description="Low complexity" evidence="1">
    <location>
        <begin position="26"/>
        <end position="39"/>
    </location>
</feature>
<gene>
    <name evidence="2" type="ORF">SCP_0200750</name>
</gene>